<dbReference type="Proteomes" id="UP000094795">
    <property type="component" value="Unassembled WGS sequence"/>
</dbReference>
<proteinExistence type="predicted"/>
<gene>
    <name evidence="3" type="ORF">AWJ14_04065</name>
</gene>
<dbReference type="Pfam" id="PF13400">
    <property type="entry name" value="Tad"/>
    <property type="match status" value="1"/>
</dbReference>
<dbReference type="AlphaFoldDB" id="A0A1C1YX08"/>
<dbReference type="InterPro" id="IPR018705">
    <property type="entry name" value="DUF2134_membrane"/>
</dbReference>
<organism evidence="3 4">
    <name type="scientific">Hoeflea olei</name>
    <dbReference type="NCBI Taxonomy" id="1480615"/>
    <lineage>
        <taxon>Bacteria</taxon>
        <taxon>Pseudomonadati</taxon>
        <taxon>Pseudomonadota</taxon>
        <taxon>Alphaproteobacteria</taxon>
        <taxon>Hyphomicrobiales</taxon>
        <taxon>Rhizobiaceae</taxon>
        <taxon>Hoeflea</taxon>
    </lineage>
</organism>
<feature type="domain" description="DUF2134" evidence="1">
    <location>
        <begin position="64"/>
        <end position="160"/>
    </location>
</feature>
<dbReference type="InterPro" id="IPR028087">
    <property type="entry name" value="Tad_N"/>
</dbReference>
<feature type="domain" description="Putative Flp pilus-assembly TadG-like N-terminal" evidence="2">
    <location>
        <begin position="10"/>
        <end position="56"/>
    </location>
</feature>
<name>A0A1C1YX08_9HYPH</name>
<evidence type="ECO:0000259" key="1">
    <source>
        <dbReference type="Pfam" id="PF09977"/>
    </source>
</evidence>
<reference evidence="3 4" key="1">
    <citation type="submission" date="2015-12" db="EMBL/GenBank/DDBJ databases">
        <authorList>
            <person name="Shamseldin A."/>
            <person name="Moawad H."/>
            <person name="Abd El-Rahim W.M."/>
            <person name="Sadowsky M.J."/>
        </authorList>
    </citation>
    <scope>NUCLEOTIDE SEQUENCE [LARGE SCALE GENOMIC DNA]</scope>
    <source>
        <strain evidence="3 4">JC234</strain>
    </source>
</reference>
<evidence type="ECO:0000313" key="4">
    <source>
        <dbReference type="Proteomes" id="UP000094795"/>
    </source>
</evidence>
<dbReference type="STRING" id="1480615.AWJ14_04065"/>
<sequence length="569" mass="59155">MSKLLFDRRGNIGLSAALLAPLVISTLALGVDYGSLTLQQRELQHAADLAAISAAASLPTAEQTVADHFRNNGIAIPVVSGTSLLTASGPVALDQVGMPVSVAKVVRGRYTPDPGVSVEKRFTPTQTLPDAVVVDVRSKADLFFARAFMEPPVLRARATASARKEAAFAIGSRLASVNGGLLNQVLSGLLGSTITLDAMDYDALAATDIDIVKTIDLIGTDLNLTAGTYQDVLDAEIGVPELLDAMARSATGAGSARLVSALDKLSKQLTRSELVIDIGRVIDLGTFADSKIGTASNLGVAVDAFSMISTATAVANHENQIASRFDLSLPGIASARVSLAVGEPPVFTPSAAVGETGTIVRTAQTRLLVELETDRLVALGGARLRVPLYLELAHAEARLADATCKSGMTPTVKLEAVPGIAEVSLGEVDPKALVNFGAKPRVTTAKLLDTALIDISALGYTNATNLTPTVLSFDASDIASARVKSVSTRDTLTSLQTSLLKNLDLRIDVAGISLGTHQTLLAAVADALAGLTKPLDAIVYNTLLALGVKVGEADMHVSYAKCRRPVLVQ</sequence>
<evidence type="ECO:0000313" key="3">
    <source>
        <dbReference type="EMBL" id="OCW57969.1"/>
    </source>
</evidence>
<comment type="caution">
    <text evidence="3">The sequence shown here is derived from an EMBL/GenBank/DDBJ whole genome shotgun (WGS) entry which is preliminary data.</text>
</comment>
<dbReference type="EMBL" id="LQZT01000012">
    <property type="protein sequence ID" value="OCW57969.1"/>
    <property type="molecule type" value="Genomic_DNA"/>
</dbReference>
<dbReference type="RefSeq" id="WP_171904861.1">
    <property type="nucleotide sequence ID" value="NZ_LQZT01000012.1"/>
</dbReference>
<accession>A0A1C1YX08</accession>
<evidence type="ECO:0000259" key="2">
    <source>
        <dbReference type="Pfam" id="PF13400"/>
    </source>
</evidence>
<keyword evidence="4" id="KW-1185">Reference proteome</keyword>
<protein>
    <submittedName>
        <fullName evidence="3">Uncharacterized protein</fullName>
    </submittedName>
</protein>
<dbReference type="Pfam" id="PF09977">
    <property type="entry name" value="Tad_C"/>
    <property type="match status" value="1"/>
</dbReference>